<dbReference type="AlphaFoldDB" id="A0A975HE28"/>
<reference evidence="2" key="2">
    <citation type="submission" date="2021-04" db="EMBL/GenBank/DDBJ databases">
        <title>Isolation and genomic analysis of the ibuprofen-degrading bacterium Sphingomonas strain MPO218.</title>
        <authorList>
            <person name="Aulestia M."/>
            <person name="Flores A."/>
            <person name="Mangas E.L."/>
            <person name="Perez-Pulido A.J."/>
            <person name="Santero E."/>
            <person name="Camacho E.M."/>
        </authorList>
    </citation>
    <scope>NUCLEOTIDE SEQUENCE</scope>
    <source>
        <strain evidence="2">MPO218</strain>
    </source>
</reference>
<reference evidence="2" key="1">
    <citation type="submission" date="2020-07" db="EMBL/GenBank/DDBJ databases">
        <authorList>
            <person name="Camacho E."/>
        </authorList>
    </citation>
    <scope>NUCLEOTIDE SEQUENCE</scope>
    <source>
        <strain evidence="2">MPO218</strain>
    </source>
</reference>
<organism evidence="2 3">
    <name type="scientific">Rhizorhabdus wittichii</name>
    <dbReference type="NCBI Taxonomy" id="160791"/>
    <lineage>
        <taxon>Bacteria</taxon>
        <taxon>Pseudomonadati</taxon>
        <taxon>Pseudomonadota</taxon>
        <taxon>Alphaproteobacteria</taxon>
        <taxon>Sphingomonadales</taxon>
        <taxon>Sphingomonadaceae</taxon>
        <taxon>Rhizorhabdus</taxon>
    </lineage>
</organism>
<dbReference type="EMBL" id="CP059319">
    <property type="protein sequence ID" value="QTH22005.1"/>
    <property type="molecule type" value="Genomic_DNA"/>
</dbReference>
<evidence type="ECO:0000313" key="3">
    <source>
        <dbReference type="Proteomes" id="UP000664914"/>
    </source>
</evidence>
<gene>
    <name evidence="2" type="ORF">HRJ34_00225</name>
</gene>
<evidence type="ECO:0000259" key="1">
    <source>
        <dbReference type="Pfam" id="PF22262"/>
    </source>
</evidence>
<dbReference type="InterPro" id="IPR053802">
    <property type="entry name" value="DUF6950"/>
</dbReference>
<name>A0A975HE28_9SPHN</name>
<feature type="domain" description="DUF6950" evidence="1">
    <location>
        <begin position="15"/>
        <end position="142"/>
    </location>
</feature>
<dbReference type="RefSeq" id="WP_208633027.1">
    <property type="nucleotide sequence ID" value="NZ_CP059319.1"/>
</dbReference>
<evidence type="ECO:0000313" key="2">
    <source>
        <dbReference type="EMBL" id="QTH22005.1"/>
    </source>
</evidence>
<dbReference type="Proteomes" id="UP000664914">
    <property type="component" value="Chromosome"/>
</dbReference>
<sequence>MTTETPEAELRRLAAQATLDEFKDKPFRLGERDCVRMAAAHLRRLGYQVKLPPKGSYRTVRAARKALADRGFADLCEAVDAHGLERIPPAAAVVGDIIACPGTDDFGPALHVALGNGRTVAYHEDLVGAGVLQPLEYVTAWRAKPRSGK</sequence>
<protein>
    <recommendedName>
        <fullName evidence="1">DUF6950 domain-containing protein</fullName>
    </recommendedName>
</protein>
<accession>A0A975HE28</accession>
<dbReference type="Pfam" id="PF22262">
    <property type="entry name" value="DUF6950"/>
    <property type="match status" value="1"/>
</dbReference>
<proteinExistence type="predicted"/>